<evidence type="ECO:0000256" key="6">
    <source>
        <dbReference type="ARBA" id="ARBA00022840"/>
    </source>
</evidence>
<dbReference type="SMART" id="SM00382">
    <property type="entry name" value="AAA"/>
    <property type="match status" value="2"/>
</dbReference>
<dbReference type="InterPro" id="IPR003593">
    <property type="entry name" value="AAA+_ATPase"/>
</dbReference>
<evidence type="ECO:0000256" key="1">
    <source>
        <dbReference type="ARBA" id="ARBA00005417"/>
    </source>
</evidence>
<protein>
    <submittedName>
        <fullName evidence="8">Ribose import ATP-binding protein RbsA</fullName>
        <ecNumber evidence="8">3.6.3.17</ecNumber>
    </submittedName>
</protein>
<accession>A0A0M6YBR5</accession>
<dbReference type="Gene3D" id="3.40.50.300">
    <property type="entry name" value="P-loop containing nucleotide triphosphate hydrolases"/>
    <property type="match status" value="2"/>
</dbReference>
<dbReference type="Proteomes" id="UP000048926">
    <property type="component" value="Unassembled WGS sequence"/>
</dbReference>
<proteinExistence type="inferred from homology"/>
<organism evidence="8 9">
    <name type="scientific">Roseibium aggregatum</name>
    <dbReference type="NCBI Taxonomy" id="187304"/>
    <lineage>
        <taxon>Bacteria</taxon>
        <taxon>Pseudomonadati</taxon>
        <taxon>Pseudomonadota</taxon>
        <taxon>Alphaproteobacteria</taxon>
        <taxon>Hyphomicrobiales</taxon>
        <taxon>Stappiaceae</taxon>
        <taxon>Roseibium</taxon>
    </lineage>
</organism>
<keyword evidence="6 8" id="KW-0067">ATP-binding</keyword>
<dbReference type="GO" id="GO:0016887">
    <property type="term" value="F:ATP hydrolysis activity"/>
    <property type="evidence" value="ECO:0007669"/>
    <property type="project" value="InterPro"/>
</dbReference>
<dbReference type="PROSITE" id="PS00211">
    <property type="entry name" value="ABC_TRANSPORTER_1"/>
    <property type="match status" value="1"/>
</dbReference>
<dbReference type="Pfam" id="PF00005">
    <property type="entry name" value="ABC_tran"/>
    <property type="match status" value="2"/>
</dbReference>
<dbReference type="CDD" id="cd03216">
    <property type="entry name" value="ABC_Carb_Monos_I"/>
    <property type="match status" value="1"/>
</dbReference>
<evidence type="ECO:0000256" key="3">
    <source>
        <dbReference type="ARBA" id="ARBA00022597"/>
    </source>
</evidence>
<keyword evidence="3" id="KW-0762">Sugar transport</keyword>
<keyword evidence="9" id="KW-1185">Reference proteome</keyword>
<keyword evidence="2" id="KW-0813">Transport</keyword>
<dbReference type="RefSeq" id="WP_235814949.1">
    <property type="nucleotide sequence ID" value="NZ_CXST01000004.1"/>
</dbReference>
<sequence length="493" mass="52231">MEVATGAGRPKPDVPLVALSGACVHFGAVRALDGVSLTVSPGECVGLMGHNGAGKSTAVNVINGGLTPTDGQVHYGHEDGRKGTGAARARACGIRSVFQELSLCPNLSVLENLRVPHRDLTGFGWRKSAAGRIAGALDEIFPGHRIEPGMIVGDLTLAERQMVEIAAGFAGGPTPPRLVILDEPTSSLDASIARQLLEHVRRFCAKGGAVIFISHMLGEVFEVASRIDVMKDGKIIASRPASEFTQQGLIDAMGHVANEKAAARAAVESSQRIGEEVLKTPEGLSARKGEIVGLAGLAGHGQAEALARFFMSRSGKLTRVKDPEAAFVAGDRGRDGVMPLWSILRNLTLTHLPSLTRRGLVDRIAEQALGADWKKRIGIRTDNLGNLILSLSGGNQQKVLFARALASSAPIVVMDDPMRGVDVGTKQEAYDMIRTEAASGRTFLWYSTETDEVCQCDRVFVFRNGQISAELTGDGITEENILAASFQMQGAGA</sequence>
<dbReference type="InterPro" id="IPR050107">
    <property type="entry name" value="ABC_carbohydrate_import_ATPase"/>
</dbReference>
<reference evidence="9" key="1">
    <citation type="submission" date="2015-07" db="EMBL/GenBank/DDBJ databases">
        <authorList>
            <person name="Rodrigo-Torres Lidia"/>
            <person name="Arahal R.David."/>
        </authorList>
    </citation>
    <scope>NUCLEOTIDE SEQUENCE [LARGE SCALE GENOMIC DNA]</scope>
    <source>
        <strain evidence="9">CECT 4801</strain>
    </source>
</reference>
<evidence type="ECO:0000313" key="9">
    <source>
        <dbReference type="Proteomes" id="UP000048926"/>
    </source>
</evidence>
<dbReference type="PANTHER" id="PTHR43790">
    <property type="entry name" value="CARBOHYDRATE TRANSPORT ATP-BINDING PROTEIN MG119-RELATED"/>
    <property type="match status" value="1"/>
</dbReference>
<keyword evidence="4" id="KW-0677">Repeat</keyword>
<name>A0A0M6YBR5_9HYPH</name>
<evidence type="ECO:0000259" key="7">
    <source>
        <dbReference type="PROSITE" id="PS50893"/>
    </source>
</evidence>
<dbReference type="PANTHER" id="PTHR43790:SF9">
    <property type="entry name" value="GALACTOFURANOSE TRANSPORTER ATP-BINDING PROTEIN YTFR"/>
    <property type="match status" value="1"/>
</dbReference>
<comment type="similarity">
    <text evidence="1">Belongs to the ABC transporter superfamily.</text>
</comment>
<feature type="domain" description="ABC transporter" evidence="7">
    <location>
        <begin position="256"/>
        <end position="489"/>
    </location>
</feature>
<gene>
    <name evidence="8" type="primary">rbsA_12</name>
    <name evidence="8" type="ORF">LAL4801_05166</name>
</gene>
<keyword evidence="8" id="KW-0378">Hydrolase</keyword>
<dbReference type="EC" id="3.6.3.17" evidence="8"/>
<dbReference type="InterPro" id="IPR027417">
    <property type="entry name" value="P-loop_NTPase"/>
</dbReference>
<dbReference type="EMBL" id="CXST01000004">
    <property type="protein sequence ID" value="CTQ46707.1"/>
    <property type="molecule type" value="Genomic_DNA"/>
</dbReference>
<dbReference type="GO" id="GO:0005524">
    <property type="term" value="F:ATP binding"/>
    <property type="evidence" value="ECO:0007669"/>
    <property type="project" value="UniProtKB-KW"/>
</dbReference>
<feature type="domain" description="ABC transporter" evidence="7">
    <location>
        <begin position="14"/>
        <end position="257"/>
    </location>
</feature>
<dbReference type="InterPro" id="IPR003439">
    <property type="entry name" value="ABC_transporter-like_ATP-bd"/>
</dbReference>
<evidence type="ECO:0000256" key="2">
    <source>
        <dbReference type="ARBA" id="ARBA00022448"/>
    </source>
</evidence>
<dbReference type="PROSITE" id="PS50893">
    <property type="entry name" value="ABC_TRANSPORTER_2"/>
    <property type="match status" value="2"/>
</dbReference>
<dbReference type="InterPro" id="IPR017871">
    <property type="entry name" value="ABC_transporter-like_CS"/>
</dbReference>
<evidence type="ECO:0000256" key="4">
    <source>
        <dbReference type="ARBA" id="ARBA00022737"/>
    </source>
</evidence>
<dbReference type="SUPFAM" id="SSF52540">
    <property type="entry name" value="P-loop containing nucleoside triphosphate hydrolases"/>
    <property type="match status" value="2"/>
</dbReference>
<dbReference type="AlphaFoldDB" id="A0A0M6YBR5"/>
<evidence type="ECO:0000256" key="5">
    <source>
        <dbReference type="ARBA" id="ARBA00022741"/>
    </source>
</evidence>
<keyword evidence="5" id="KW-0547">Nucleotide-binding</keyword>
<evidence type="ECO:0000313" key="8">
    <source>
        <dbReference type="EMBL" id="CTQ46707.1"/>
    </source>
</evidence>